<gene>
    <name evidence="3" type="ORF">H7B67_28845</name>
</gene>
<dbReference type="CDD" id="cd03808">
    <property type="entry name" value="GT4_CapM-like"/>
    <property type="match status" value="1"/>
</dbReference>
<name>A0A841T7A8_9BACL</name>
<dbReference type="AlphaFoldDB" id="A0A841T7A8"/>
<dbReference type="InterPro" id="IPR001296">
    <property type="entry name" value="Glyco_trans_1"/>
</dbReference>
<dbReference type="GO" id="GO:0016758">
    <property type="term" value="F:hexosyltransferase activity"/>
    <property type="evidence" value="ECO:0007669"/>
    <property type="project" value="TreeGrafter"/>
</dbReference>
<evidence type="ECO:0000259" key="2">
    <source>
        <dbReference type="Pfam" id="PF13477"/>
    </source>
</evidence>
<reference evidence="3 4" key="1">
    <citation type="submission" date="2020-08" db="EMBL/GenBank/DDBJ databases">
        <title>Cohnella phylogeny.</title>
        <authorList>
            <person name="Dunlap C."/>
        </authorList>
    </citation>
    <scope>NUCLEOTIDE SEQUENCE [LARGE SCALE GENOMIC DNA]</scope>
    <source>
        <strain evidence="3 4">DSM 25241</strain>
    </source>
</reference>
<organism evidence="3 4">
    <name type="scientific">Cohnella thailandensis</name>
    <dbReference type="NCBI Taxonomy" id="557557"/>
    <lineage>
        <taxon>Bacteria</taxon>
        <taxon>Bacillati</taxon>
        <taxon>Bacillota</taxon>
        <taxon>Bacilli</taxon>
        <taxon>Bacillales</taxon>
        <taxon>Paenibacillaceae</taxon>
        <taxon>Cohnella</taxon>
    </lineage>
</organism>
<dbReference type="RefSeq" id="WP_185123361.1">
    <property type="nucleotide sequence ID" value="NZ_JACJVQ010000028.1"/>
</dbReference>
<dbReference type="Pfam" id="PF13477">
    <property type="entry name" value="Glyco_trans_4_2"/>
    <property type="match status" value="1"/>
</dbReference>
<dbReference type="PANTHER" id="PTHR45947">
    <property type="entry name" value="SULFOQUINOVOSYL TRANSFERASE SQD2"/>
    <property type="match status" value="1"/>
</dbReference>
<dbReference type="Proteomes" id="UP000535838">
    <property type="component" value="Unassembled WGS sequence"/>
</dbReference>
<evidence type="ECO:0000259" key="1">
    <source>
        <dbReference type="Pfam" id="PF00534"/>
    </source>
</evidence>
<feature type="domain" description="Glycosyl transferase family 1" evidence="1">
    <location>
        <begin position="194"/>
        <end position="358"/>
    </location>
</feature>
<dbReference type="InterPro" id="IPR028098">
    <property type="entry name" value="Glyco_trans_4-like_N"/>
</dbReference>
<dbReference type="PANTHER" id="PTHR45947:SF3">
    <property type="entry name" value="SULFOQUINOVOSYL TRANSFERASE SQD2"/>
    <property type="match status" value="1"/>
</dbReference>
<dbReference type="EMBL" id="JACJVQ010000028">
    <property type="protein sequence ID" value="MBB6638158.1"/>
    <property type="molecule type" value="Genomic_DNA"/>
</dbReference>
<keyword evidence="3" id="KW-0808">Transferase</keyword>
<evidence type="ECO:0000313" key="3">
    <source>
        <dbReference type="EMBL" id="MBB6638158.1"/>
    </source>
</evidence>
<dbReference type="InterPro" id="IPR050194">
    <property type="entry name" value="Glycosyltransferase_grp1"/>
</dbReference>
<comment type="caution">
    <text evidence="3">The sequence shown here is derived from an EMBL/GenBank/DDBJ whole genome shotgun (WGS) entry which is preliminary data.</text>
</comment>
<evidence type="ECO:0000313" key="4">
    <source>
        <dbReference type="Proteomes" id="UP000535838"/>
    </source>
</evidence>
<protein>
    <submittedName>
        <fullName evidence="3">Glycosyltransferase family 4 protein</fullName>
    </submittedName>
</protein>
<proteinExistence type="predicted"/>
<dbReference type="SUPFAM" id="SSF53756">
    <property type="entry name" value="UDP-Glycosyltransferase/glycogen phosphorylase"/>
    <property type="match status" value="1"/>
</dbReference>
<dbReference type="Gene3D" id="3.40.50.2000">
    <property type="entry name" value="Glycogen Phosphorylase B"/>
    <property type="match status" value="2"/>
</dbReference>
<dbReference type="Pfam" id="PF00534">
    <property type="entry name" value="Glycos_transf_1"/>
    <property type="match status" value="1"/>
</dbReference>
<sequence>MKRMLMLASVSSMIDQFNMPNIKLLQEMGFQVDVACNFENGNTSSSERVSAFKKELEDQQINYYQIDFARNVTKLAQNLRAYKQVKRLLEANNYSFVHCHSPIGGVVGRLVAKKTNTKVIYTAHGFHFYKGAPLINWLIYYPIEKILSKNTDVLITINAEDYQIAARRFSTKNVIQIPGVGIDVEKFDTNRNNKSEIREQLGIKKDELMLLSVGELSKRKNHEIVIKALSLISDERVIYYICGRGELQEELVTLSEKLDIKNRVIFLGYKTNISDYCKAADLFVFPSLQEGLPVALMEAMASGLPVIASKIRGNIDLIKDKDGGYLVNPSDSGSYANGIKQIINNPEELESFGERNKEYIKEYGLDKVEMIMRDIYKSL</sequence>
<keyword evidence="4" id="KW-1185">Reference proteome</keyword>
<feature type="domain" description="Glycosyltransferase subfamily 4-like N-terminal" evidence="2">
    <location>
        <begin position="21"/>
        <end position="158"/>
    </location>
</feature>
<accession>A0A841T7A8</accession>